<evidence type="ECO:0000313" key="13">
    <source>
        <dbReference type="Proteomes" id="UP000500857"/>
    </source>
</evidence>
<accession>A0A6H1U4L8</accession>
<evidence type="ECO:0000256" key="11">
    <source>
        <dbReference type="RuleBase" id="RU361274"/>
    </source>
</evidence>
<dbReference type="GO" id="GO:0005507">
    <property type="term" value="F:copper ion binding"/>
    <property type="evidence" value="ECO:0007669"/>
    <property type="project" value="TreeGrafter"/>
</dbReference>
<keyword evidence="5" id="KW-0479">Metal-binding</keyword>
<keyword evidence="13" id="KW-1185">Reference proteome</keyword>
<sequence length="267" mass="29636">MDNWHWRSWNDLPYLTCSLLEQWPHGFFTQPCWPRLPRELVGILNPAAPVYRLKQVHGNTVLSTDRLMPDAPEMAVETSPVGKSRPEGDGLLTTEAGQSVWVCTADCAPVLIADERTGQVAAVHAGWRGTAAEIVPEAIVKFQRQGSELHHLRLAIGPAIAGEVYQVSEEVAAQVCATIVNTIPENFSLDAIYQLPQPPILEDPQPERVRLDVRRAIALQVEQLGVPAAHVAIAPHCTYQEPEKFFSYRRDGQKKVQWSAIVSQGKD</sequence>
<dbReference type="InterPro" id="IPR003730">
    <property type="entry name" value="Cu_polyphenol_OxRdtase"/>
</dbReference>
<name>A0A6H1U4L8_9CYAN</name>
<proteinExistence type="inferred from homology"/>
<dbReference type="SUPFAM" id="SSF64438">
    <property type="entry name" value="CNF1/YfiH-like putative cysteine hydrolases"/>
    <property type="match status" value="1"/>
</dbReference>
<evidence type="ECO:0000256" key="6">
    <source>
        <dbReference type="ARBA" id="ARBA00022801"/>
    </source>
</evidence>
<evidence type="ECO:0000256" key="1">
    <source>
        <dbReference type="ARBA" id="ARBA00000553"/>
    </source>
</evidence>
<evidence type="ECO:0000256" key="9">
    <source>
        <dbReference type="ARBA" id="ARBA00048968"/>
    </source>
</evidence>
<keyword evidence="7" id="KW-0862">Zinc</keyword>
<dbReference type="RefSeq" id="WP_168571921.1">
    <property type="nucleotide sequence ID" value="NZ_CP051167.1"/>
</dbReference>
<dbReference type="Proteomes" id="UP000500857">
    <property type="component" value="Chromosome"/>
</dbReference>
<protein>
    <recommendedName>
        <fullName evidence="11">Purine nucleoside phosphorylase</fullName>
    </recommendedName>
</protein>
<dbReference type="GO" id="GO:0017061">
    <property type="term" value="F:S-methyl-5-thioadenosine phosphorylase activity"/>
    <property type="evidence" value="ECO:0007669"/>
    <property type="project" value="UniProtKB-EC"/>
</dbReference>
<comment type="catalytic activity">
    <reaction evidence="1">
        <text>inosine + phosphate = alpha-D-ribose 1-phosphate + hypoxanthine</text>
        <dbReference type="Rhea" id="RHEA:27646"/>
        <dbReference type="ChEBI" id="CHEBI:17368"/>
        <dbReference type="ChEBI" id="CHEBI:17596"/>
        <dbReference type="ChEBI" id="CHEBI:43474"/>
        <dbReference type="ChEBI" id="CHEBI:57720"/>
        <dbReference type="EC" id="2.4.2.1"/>
    </reaction>
    <physiologicalReaction direction="left-to-right" evidence="1">
        <dbReference type="Rhea" id="RHEA:27647"/>
    </physiologicalReaction>
</comment>
<dbReference type="GO" id="GO:0016787">
    <property type="term" value="F:hydrolase activity"/>
    <property type="evidence" value="ECO:0007669"/>
    <property type="project" value="UniProtKB-KW"/>
</dbReference>
<gene>
    <name evidence="12" type="primary">pgeF</name>
    <name evidence="12" type="ORF">HCG48_16065</name>
</gene>
<evidence type="ECO:0000256" key="7">
    <source>
        <dbReference type="ARBA" id="ARBA00022833"/>
    </source>
</evidence>
<evidence type="ECO:0000256" key="4">
    <source>
        <dbReference type="ARBA" id="ARBA00022679"/>
    </source>
</evidence>
<reference evidence="12 13" key="1">
    <citation type="submission" date="2020-04" db="EMBL/GenBank/DDBJ databases">
        <authorList>
            <person name="Basu S."/>
            <person name="Maruthanayagam V."/>
            <person name="Chakraborty S."/>
            <person name="Pramanik A."/>
            <person name="Mukherjee J."/>
            <person name="Brink B."/>
        </authorList>
    </citation>
    <scope>NUCLEOTIDE SEQUENCE [LARGE SCALE GENOMIC DNA]</scope>
    <source>
        <strain evidence="12 13">AP17</strain>
    </source>
</reference>
<dbReference type="PANTHER" id="PTHR30616:SF2">
    <property type="entry name" value="PURINE NUCLEOSIDE PHOSPHORYLASE LACC1"/>
    <property type="match status" value="1"/>
</dbReference>
<keyword evidence="6" id="KW-0378">Hydrolase</keyword>
<evidence type="ECO:0000256" key="5">
    <source>
        <dbReference type="ARBA" id="ARBA00022723"/>
    </source>
</evidence>
<dbReference type="EMBL" id="CP051167">
    <property type="protein sequence ID" value="QIZ73781.1"/>
    <property type="molecule type" value="Genomic_DNA"/>
</dbReference>
<comment type="catalytic activity">
    <reaction evidence="8">
        <text>adenosine + H2O + H(+) = inosine + NH4(+)</text>
        <dbReference type="Rhea" id="RHEA:24408"/>
        <dbReference type="ChEBI" id="CHEBI:15377"/>
        <dbReference type="ChEBI" id="CHEBI:15378"/>
        <dbReference type="ChEBI" id="CHEBI:16335"/>
        <dbReference type="ChEBI" id="CHEBI:17596"/>
        <dbReference type="ChEBI" id="CHEBI:28938"/>
        <dbReference type="EC" id="3.5.4.4"/>
    </reaction>
    <physiologicalReaction direction="left-to-right" evidence="8">
        <dbReference type="Rhea" id="RHEA:24409"/>
    </physiologicalReaction>
</comment>
<comment type="function">
    <text evidence="2">Purine nucleoside enzyme that catalyzes the phosphorolysis of adenosine and inosine nucleosides, yielding D-ribose 1-phosphate and the respective free bases, adenine and hypoxanthine. Also catalyzes the phosphorolysis of S-methyl-5'-thioadenosine into adenine and S-methyl-5-thio-alpha-D-ribose 1-phosphate. Also has adenosine deaminase activity.</text>
</comment>
<comment type="catalytic activity">
    <reaction evidence="9">
        <text>adenosine + phosphate = alpha-D-ribose 1-phosphate + adenine</text>
        <dbReference type="Rhea" id="RHEA:27642"/>
        <dbReference type="ChEBI" id="CHEBI:16335"/>
        <dbReference type="ChEBI" id="CHEBI:16708"/>
        <dbReference type="ChEBI" id="CHEBI:43474"/>
        <dbReference type="ChEBI" id="CHEBI:57720"/>
        <dbReference type="EC" id="2.4.2.1"/>
    </reaction>
    <physiologicalReaction direction="left-to-right" evidence="9">
        <dbReference type="Rhea" id="RHEA:27643"/>
    </physiologicalReaction>
</comment>
<evidence type="ECO:0000256" key="8">
    <source>
        <dbReference type="ARBA" id="ARBA00047989"/>
    </source>
</evidence>
<evidence type="ECO:0000256" key="3">
    <source>
        <dbReference type="ARBA" id="ARBA00007353"/>
    </source>
</evidence>
<organism evidence="12 13">
    <name type="scientific">Oxynema aestuarii AP17</name>
    <dbReference type="NCBI Taxonomy" id="2064643"/>
    <lineage>
        <taxon>Bacteria</taxon>
        <taxon>Bacillati</taxon>
        <taxon>Cyanobacteriota</taxon>
        <taxon>Cyanophyceae</taxon>
        <taxon>Oscillatoriophycideae</taxon>
        <taxon>Oscillatoriales</taxon>
        <taxon>Oscillatoriaceae</taxon>
        <taxon>Oxynema</taxon>
        <taxon>Oxynema aestuarii</taxon>
    </lineage>
</organism>
<dbReference type="KEGG" id="oxy:HCG48_16065"/>
<dbReference type="InterPro" id="IPR011324">
    <property type="entry name" value="Cytotoxic_necrot_fac-like_cat"/>
</dbReference>
<keyword evidence="4" id="KW-0808">Transferase</keyword>
<evidence type="ECO:0000256" key="10">
    <source>
        <dbReference type="ARBA" id="ARBA00049893"/>
    </source>
</evidence>
<comment type="catalytic activity">
    <reaction evidence="10">
        <text>S-methyl-5'-thioadenosine + phosphate = 5-(methylsulfanyl)-alpha-D-ribose 1-phosphate + adenine</text>
        <dbReference type="Rhea" id="RHEA:11852"/>
        <dbReference type="ChEBI" id="CHEBI:16708"/>
        <dbReference type="ChEBI" id="CHEBI:17509"/>
        <dbReference type="ChEBI" id="CHEBI:43474"/>
        <dbReference type="ChEBI" id="CHEBI:58533"/>
        <dbReference type="EC" id="2.4.2.28"/>
    </reaction>
    <physiologicalReaction direction="left-to-right" evidence="10">
        <dbReference type="Rhea" id="RHEA:11853"/>
    </physiologicalReaction>
</comment>
<dbReference type="PANTHER" id="PTHR30616">
    <property type="entry name" value="UNCHARACTERIZED PROTEIN YFIH"/>
    <property type="match status" value="1"/>
</dbReference>
<evidence type="ECO:0000256" key="2">
    <source>
        <dbReference type="ARBA" id="ARBA00003215"/>
    </source>
</evidence>
<evidence type="ECO:0000313" key="12">
    <source>
        <dbReference type="EMBL" id="QIZ73781.1"/>
    </source>
</evidence>
<dbReference type="NCBIfam" id="TIGR00726">
    <property type="entry name" value="peptidoglycan editing factor PgeF"/>
    <property type="match status" value="1"/>
</dbReference>
<dbReference type="InterPro" id="IPR038371">
    <property type="entry name" value="Cu_polyphenol_OxRdtase_sf"/>
</dbReference>
<dbReference type="CDD" id="cd16833">
    <property type="entry name" value="YfiH"/>
    <property type="match status" value="1"/>
</dbReference>
<dbReference type="Gene3D" id="3.60.140.10">
    <property type="entry name" value="CNF1/YfiH-like putative cysteine hydrolases"/>
    <property type="match status" value="1"/>
</dbReference>
<dbReference type="AlphaFoldDB" id="A0A6H1U4L8"/>
<comment type="similarity">
    <text evidence="3 11">Belongs to the purine nucleoside phosphorylase YfiH/LACC1 family.</text>
</comment>
<dbReference type="Pfam" id="PF02578">
    <property type="entry name" value="Cu-oxidase_4"/>
    <property type="match status" value="1"/>
</dbReference>